<keyword evidence="5 8" id="KW-0472">Membrane</keyword>
<dbReference type="NCBIfam" id="TIGR02887">
    <property type="entry name" value="spore_ger_x_C"/>
    <property type="match status" value="1"/>
</dbReference>
<keyword evidence="12" id="KW-1185">Reference proteome</keyword>
<evidence type="ECO:0000256" key="5">
    <source>
        <dbReference type="ARBA" id="ARBA00023136"/>
    </source>
</evidence>
<dbReference type="PANTHER" id="PTHR35789">
    <property type="entry name" value="SPORE GERMINATION PROTEIN B3"/>
    <property type="match status" value="1"/>
</dbReference>
<dbReference type="RefSeq" id="WP_307407420.1">
    <property type="nucleotide sequence ID" value="NZ_JAUSTW010000003.1"/>
</dbReference>
<evidence type="ECO:0000256" key="1">
    <source>
        <dbReference type="ARBA" id="ARBA00004635"/>
    </source>
</evidence>
<accession>A0ABT9XTW0</accession>
<feature type="domain" description="Spore germination protein N-terminal" evidence="10">
    <location>
        <begin position="76"/>
        <end position="247"/>
    </location>
</feature>
<evidence type="ECO:0000256" key="6">
    <source>
        <dbReference type="ARBA" id="ARBA00023139"/>
    </source>
</evidence>
<evidence type="ECO:0000256" key="7">
    <source>
        <dbReference type="ARBA" id="ARBA00023288"/>
    </source>
</evidence>
<evidence type="ECO:0000259" key="9">
    <source>
        <dbReference type="Pfam" id="PF05504"/>
    </source>
</evidence>
<protein>
    <submittedName>
        <fullName evidence="11">Spore germination protein KC</fullName>
    </submittedName>
</protein>
<dbReference type="Pfam" id="PF25198">
    <property type="entry name" value="Spore_GerAC_N"/>
    <property type="match status" value="1"/>
</dbReference>
<keyword evidence="6" id="KW-0564">Palmitate</keyword>
<feature type="transmembrane region" description="Helical" evidence="8">
    <location>
        <begin position="53"/>
        <end position="73"/>
    </location>
</feature>
<organism evidence="11 12">
    <name type="scientific">Neobacillus ginsengisoli</name>
    <dbReference type="NCBI Taxonomy" id="904295"/>
    <lineage>
        <taxon>Bacteria</taxon>
        <taxon>Bacillati</taxon>
        <taxon>Bacillota</taxon>
        <taxon>Bacilli</taxon>
        <taxon>Bacillales</taxon>
        <taxon>Bacillaceae</taxon>
        <taxon>Neobacillus</taxon>
    </lineage>
</organism>
<feature type="domain" description="Spore germination GerAC-like C-terminal" evidence="9">
    <location>
        <begin position="257"/>
        <end position="413"/>
    </location>
</feature>
<comment type="caution">
    <text evidence="11">The sequence shown here is derived from an EMBL/GenBank/DDBJ whole genome shotgun (WGS) entry which is preliminary data.</text>
</comment>
<evidence type="ECO:0000256" key="4">
    <source>
        <dbReference type="ARBA" id="ARBA00022729"/>
    </source>
</evidence>
<evidence type="ECO:0000256" key="8">
    <source>
        <dbReference type="SAM" id="Phobius"/>
    </source>
</evidence>
<keyword evidence="7" id="KW-0449">Lipoprotein</keyword>
<keyword evidence="8" id="KW-0812">Transmembrane</keyword>
<keyword evidence="8" id="KW-1133">Transmembrane helix</keyword>
<keyword evidence="4" id="KW-0732">Signal</keyword>
<keyword evidence="3" id="KW-0309">Germination</keyword>
<dbReference type="Proteomes" id="UP001224122">
    <property type="component" value="Unassembled WGS sequence"/>
</dbReference>
<dbReference type="Pfam" id="PF05504">
    <property type="entry name" value="Spore_GerAC"/>
    <property type="match status" value="1"/>
</dbReference>
<gene>
    <name evidence="11" type="ORF">J2S10_002141</name>
</gene>
<feature type="transmembrane region" description="Helical" evidence="8">
    <location>
        <begin position="21"/>
        <end position="41"/>
    </location>
</feature>
<dbReference type="InterPro" id="IPR038501">
    <property type="entry name" value="Spore_GerAC_C_sf"/>
</dbReference>
<evidence type="ECO:0000259" key="10">
    <source>
        <dbReference type="Pfam" id="PF25198"/>
    </source>
</evidence>
<name>A0ABT9XTW0_9BACI</name>
<dbReference type="InterPro" id="IPR046953">
    <property type="entry name" value="Spore_GerAC-like_C"/>
</dbReference>
<comment type="similarity">
    <text evidence="2">Belongs to the GerABKC lipoprotein family.</text>
</comment>
<evidence type="ECO:0000256" key="3">
    <source>
        <dbReference type="ARBA" id="ARBA00022544"/>
    </source>
</evidence>
<dbReference type="InterPro" id="IPR008844">
    <property type="entry name" value="Spore_GerAC-like"/>
</dbReference>
<evidence type="ECO:0000313" key="12">
    <source>
        <dbReference type="Proteomes" id="UP001224122"/>
    </source>
</evidence>
<dbReference type="Gene3D" id="3.30.300.210">
    <property type="entry name" value="Nutrient germinant receptor protein C, domain 3"/>
    <property type="match status" value="1"/>
</dbReference>
<comment type="subcellular location">
    <subcellularLocation>
        <location evidence="1">Membrane</location>
        <topology evidence="1">Lipid-anchor</topology>
    </subcellularLocation>
</comment>
<evidence type="ECO:0000313" key="11">
    <source>
        <dbReference type="EMBL" id="MDQ0198983.1"/>
    </source>
</evidence>
<dbReference type="InterPro" id="IPR057336">
    <property type="entry name" value="GerAC_N"/>
</dbReference>
<sequence>MGRHICRGDISFNFSAFYRRIQVIKTFQLFFYFSYYFRFIFNVNFTSCFKKASGKLVIVFLILLLIPVLVNGCSFKDIDKRSFVTSIGIDKSELSGKKFKVILKISLSKGDPATIGADFTLLFFDANSISEALRRMKSMTDKELFYGHTKTILIGEKVAEEDIRPLLDYFVRRPEIHKTAYLSVASPTAFQVLQYKPKVERVAGSYLFSMFEESSTDSPYVKTLTLFDAYRRETETGINIAMPVIEVQNNKILVDTIALFSKKRMESKLNPKESELFRLLTVGIKNGSTNIKTKDGTYAINISKGNASFKIKEAKNHMLSAFFLIKLNAIVEEKMDNQINLSDDQIKKIQDETEKKIKKEVNLLLDNIQKTKLDPIGLGLKFNSKNFDHMNWDNYYPNLKFNVDVACKINGAGIVE</sequence>
<reference evidence="11 12" key="1">
    <citation type="submission" date="2023-07" db="EMBL/GenBank/DDBJ databases">
        <title>Genomic Encyclopedia of Type Strains, Phase IV (KMG-IV): sequencing the most valuable type-strain genomes for metagenomic binning, comparative biology and taxonomic classification.</title>
        <authorList>
            <person name="Goeker M."/>
        </authorList>
    </citation>
    <scope>NUCLEOTIDE SEQUENCE [LARGE SCALE GENOMIC DNA]</scope>
    <source>
        <strain evidence="11 12">DSM 27594</strain>
    </source>
</reference>
<proteinExistence type="inferred from homology"/>
<dbReference type="EMBL" id="JAUSTW010000003">
    <property type="protein sequence ID" value="MDQ0198983.1"/>
    <property type="molecule type" value="Genomic_DNA"/>
</dbReference>
<dbReference type="PANTHER" id="PTHR35789:SF1">
    <property type="entry name" value="SPORE GERMINATION PROTEIN B3"/>
    <property type="match status" value="1"/>
</dbReference>
<evidence type="ECO:0000256" key="2">
    <source>
        <dbReference type="ARBA" id="ARBA00007886"/>
    </source>
</evidence>